<keyword evidence="1 2" id="KW-0238">DNA-binding</keyword>
<evidence type="ECO:0000313" key="4">
    <source>
        <dbReference type="EMBL" id="RUS58002.1"/>
    </source>
</evidence>
<feature type="domain" description="HTH tetR-type" evidence="3">
    <location>
        <begin position="2"/>
        <end position="62"/>
    </location>
</feature>
<dbReference type="PANTHER" id="PTHR43479">
    <property type="entry name" value="ACREF/ENVCD OPERON REPRESSOR-RELATED"/>
    <property type="match status" value="1"/>
</dbReference>
<protein>
    <recommendedName>
        <fullName evidence="3">HTH tetR-type domain-containing protein</fullName>
    </recommendedName>
</protein>
<organism evidence="4 5">
    <name type="scientific">Candidatus Kurthia intestinigallinarum</name>
    <dbReference type="NCBI Taxonomy" id="1562256"/>
    <lineage>
        <taxon>Bacteria</taxon>
        <taxon>Bacillati</taxon>
        <taxon>Bacillota</taxon>
        <taxon>Bacilli</taxon>
        <taxon>Bacillales</taxon>
        <taxon>Caryophanaceae</taxon>
        <taxon>Kurthia</taxon>
    </lineage>
</organism>
<keyword evidence="5" id="KW-1185">Reference proteome</keyword>
<sequence>MNEKQFAMQKAAHRLFKEKSYVETSIADIVKESNVSRGTFYNYFASKAALLVEITRSFQEHLKEERTLLTVQHRGTDEELLREIIYLCREKEQNSRINQIVAEAAGEKDIDLVRYAEDLRINRMQWLHVYVKRAFGSTYPHATLAATQFVESTLNYHISFNRIVNKPRTLREIVDYCVDLMIFALPKLEEKPLFSTDDFLFDDQMTCKERFTEAADQLIQWLLTHEVDNTMLFKEYIELLLSHRELPLTNPALTAHIKKQLVEALNPDYPAIHNFVKLIG</sequence>
<dbReference type="InterPro" id="IPR009057">
    <property type="entry name" value="Homeodomain-like_sf"/>
</dbReference>
<feature type="DNA-binding region" description="H-T-H motif" evidence="2">
    <location>
        <begin position="25"/>
        <end position="44"/>
    </location>
</feature>
<dbReference type="SUPFAM" id="SSF46689">
    <property type="entry name" value="Homeodomain-like"/>
    <property type="match status" value="1"/>
</dbReference>
<evidence type="ECO:0000313" key="5">
    <source>
        <dbReference type="Proteomes" id="UP000288623"/>
    </source>
</evidence>
<dbReference type="PANTHER" id="PTHR43479:SF11">
    <property type="entry name" value="ACREF_ENVCD OPERON REPRESSOR-RELATED"/>
    <property type="match status" value="1"/>
</dbReference>
<dbReference type="PROSITE" id="PS01081">
    <property type="entry name" value="HTH_TETR_1"/>
    <property type="match status" value="1"/>
</dbReference>
<dbReference type="PRINTS" id="PR00455">
    <property type="entry name" value="HTHTETR"/>
</dbReference>
<evidence type="ECO:0000256" key="1">
    <source>
        <dbReference type="ARBA" id="ARBA00023125"/>
    </source>
</evidence>
<comment type="caution">
    <text evidence="4">The sequence shown here is derived from an EMBL/GenBank/DDBJ whole genome shotgun (WGS) entry which is preliminary data.</text>
</comment>
<accession>A0A433RXJ0</accession>
<dbReference type="InterPro" id="IPR050624">
    <property type="entry name" value="HTH-type_Tx_Regulator"/>
</dbReference>
<dbReference type="Proteomes" id="UP000288623">
    <property type="component" value="Unassembled WGS sequence"/>
</dbReference>
<gene>
    <name evidence="4" type="ORF">QI30_02285</name>
</gene>
<dbReference type="PROSITE" id="PS50977">
    <property type="entry name" value="HTH_TETR_2"/>
    <property type="match status" value="1"/>
</dbReference>
<dbReference type="EMBL" id="JTFC01000008">
    <property type="protein sequence ID" value="RUS58002.1"/>
    <property type="molecule type" value="Genomic_DNA"/>
</dbReference>
<proteinExistence type="predicted"/>
<dbReference type="Gene3D" id="1.10.357.10">
    <property type="entry name" value="Tetracycline Repressor, domain 2"/>
    <property type="match status" value="1"/>
</dbReference>
<name>A0A433RXJ0_9BACL</name>
<dbReference type="AlphaFoldDB" id="A0A433RXJ0"/>
<dbReference type="InterPro" id="IPR023772">
    <property type="entry name" value="DNA-bd_HTH_TetR-type_CS"/>
</dbReference>
<evidence type="ECO:0000256" key="2">
    <source>
        <dbReference type="PROSITE-ProRule" id="PRU00335"/>
    </source>
</evidence>
<evidence type="ECO:0000259" key="3">
    <source>
        <dbReference type="PROSITE" id="PS50977"/>
    </source>
</evidence>
<dbReference type="Pfam" id="PF00440">
    <property type="entry name" value="TetR_N"/>
    <property type="match status" value="1"/>
</dbReference>
<dbReference type="GO" id="GO:0003677">
    <property type="term" value="F:DNA binding"/>
    <property type="evidence" value="ECO:0007669"/>
    <property type="project" value="UniProtKB-UniRule"/>
</dbReference>
<reference evidence="4 5" key="1">
    <citation type="submission" date="2014-11" db="EMBL/GenBank/DDBJ databases">
        <title>Genome sequence and analysis of novel Kurthia sp.</title>
        <authorList>
            <person name="Lawson J.N."/>
            <person name="Gonzalez J.E."/>
            <person name="Rinauldi L."/>
            <person name="Xuan Z."/>
            <person name="Firman A."/>
            <person name="Shaddox L."/>
            <person name="Trudeau A."/>
            <person name="Shah S."/>
            <person name="Reiman D."/>
        </authorList>
    </citation>
    <scope>NUCLEOTIDE SEQUENCE [LARGE SCALE GENOMIC DNA]</scope>
    <source>
        <strain evidence="4 5">3B1D</strain>
    </source>
</reference>
<dbReference type="InterPro" id="IPR001647">
    <property type="entry name" value="HTH_TetR"/>
</dbReference>